<evidence type="ECO:0000256" key="7">
    <source>
        <dbReference type="ARBA" id="ARBA00022555"/>
    </source>
</evidence>
<organism evidence="17 18">
    <name type="scientific">Halalkalibacter krulwichiae</name>
    <dbReference type="NCBI Taxonomy" id="199441"/>
    <lineage>
        <taxon>Bacteria</taxon>
        <taxon>Bacillati</taxon>
        <taxon>Bacillota</taxon>
        <taxon>Bacilli</taxon>
        <taxon>Bacillales</taxon>
        <taxon>Bacillaceae</taxon>
        <taxon>Halalkalibacter</taxon>
    </lineage>
</organism>
<dbReference type="GO" id="GO:0000049">
    <property type="term" value="F:tRNA binding"/>
    <property type="evidence" value="ECO:0007669"/>
    <property type="project" value="UniProtKB-KW"/>
</dbReference>
<keyword evidence="6" id="KW-0698">rRNA processing</keyword>
<dbReference type="Proteomes" id="UP000193006">
    <property type="component" value="Chromosome"/>
</dbReference>
<evidence type="ECO:0000256" key="2">
    <source>
        <dbReference type="ARBA" id="ARBA00004496"/>
    </source>
</evidence>
<keyword evidence="14" id="KW-0460">Magnesium</keyword>
<keyword evidence="9" id="KW-0540">Nuclease</keyword>
<keyword evidence="18" id="KW-1185">Reference proteome</keyword>
<keyword evidence="13 17" id="KW-0378">Hydrolase</keyword>
<dbReference type="InterPro" id="IPR003029">
    <property type="entry name" value="S1_domain"/>
</dbReference>
<dbReference type="PROSITE" id="PS50126">
    <property type="entry name" value="S1"/>
    <property type="match status" value="1"/>
</dbReference>
<evidence type="ECO:0000256" key="9">
    <source>
        <dbReference type="ARBA" id="ARBA00022722"/>
    </source>
</evidence>
<keyword evidence="12" id="KW-0255">Endonuclease</keyword>
<dbReference type="GO" id="GO:0008033">
    <property type="term" value="P:tRNA processing"/>
    <property type="evidence" value="ECO:0007669"/>
    <property type="project" value="UniProtKB-KW"/>
</dbReference>
<dbReference type="GO" id="GO:0019843">
    <property type="term" value="F:rRNA binding"/>
    <property type="evidence" value="ECO:0007669"/>
    <property type="project" value="UniProtKB-KW"/>
</dbReference>
<dbReference type="SMART" id="SM00316">
    <property type="entry name" value="S1"/>
    <property type="match status" value="1"/>
</dbReference>
<comment type="subcellular location">
    <subcellularLocation>
        <location evidence="2">Cytoplasm</location>
    </subcellularLocation>
</comment>
<proteinExistence type="inferred from homology"/>
<dbReference type="GO" id="GO:0006364">
    <property type="term" value="P:rRNA processing"/>
    <property type="evidence" value="ECO:0007669"/>
    <property type="project" value="UniProtKB-KW"/>
</dbReference>
<dbReference type="GO" id="GO:0046872">
    <property type="term" value="F:metal ion binding"/>
    <property type="evidence" value="ECO:0007669"/>
    <property type="project" value="UniProtKB-KW"/>
</dbReference>
<keyword evidence="5" id="KW-0963">Cytoplasm</keyword>
<evidence type="ECO:0000256" key="10">
    <source>
        <dbReference type="ARBA" id="ARBA00022723"/>
    </source>
</evidence>
<dbReference type="Pfam" id="PF20833">
    <property type="entry name" value="RNase_E_G_Thio"/>
    <property type="match status" value="1"/>
</dbReference>
<keyword evidence="15" id="KW-0694">RNA-binding</keyword>
<dbReference type="PANTHER" id="PTHR30001:SF0">
    <property type="entry name" value="RIBONUCLEASE G"/>
    <property type="match status" value="1"/>
</dbReference>
<keyword evidence="11" id="KW-0699">rRNA-binding</keyword>
<accession>A0A1X9MHI2</accession>
<dbReference type="STRING" id="199441.BkAM31D_17995"/>
<dbReference type="InterPro" id="IPR019307">
    <property type="entry name" value="RNA-bd_AU-1/RNase_E/G"/>
</dbReference>
<dbReference type="EMBL" id="CP020814">
    <property type="protein sequence ID" value="ARK31583.1"/>
    <property type="molecule type" value="Genomic_DNA"/>
</dbReference>
<dbReference type="AlphaFoldDB" id="A0A1X9MHI2"/>
<reference evidence="17 18" key="1">
    <citation type="submission" date="2017-04" db="EMBL/GenBank/DDBJ databases">
        <title>Bacillus krulwichiae AM31D Genome sequencing and assembly.</title>
        <authorList>
            <person name="Krulwich T.A."/>
            <person name="Anastor L."/>
            <person name="Ehrlich R."/>
            <person name="Ehrlich G.D."/>
            <person name="Janto B."/>
        </authorList>
    </citation>
    <scope>NUCLEOTIDE SEQUENCE [LARGE SCALE GENOMIC DNA]</scope>
    <source>
        <strain evidence="17 18">AM31D</strain>
    </source>
</reference>
<dbReference type="Pfam" id="PF10150">
    <property type="entry name" value="RNase_E_G"/>
    <property type="match status" value="1"/>
</dbReference>
<sequence length="508" mass="58683">MEKGHYAVKTIYFNMATRERRAAVVENGRVAELMVERKSENRIVSNVYRGRVVNVLPGMQAAFVDIGREKNGFLYRDDLLSYHLFDEEEEVKKQRSISEFVRQGDELLVQVTKEGFGTKGPRLSGVISFPGQFLVYMPEGNYVGVSRRFSSENERERWRKFGEQLLEEKEGLIIRTSCEGQASELVEQELQFLRKCWKEIGKEERTKKAPVLIHQDSDLIERMIRDFSYEQIDQIVVDELQAYKLLQELLEPFPKLREVLTFYREKENLFSAFGIEKELERALRRQVWLKNGAYLMIDQTEALTVIDVNTGKFTGKTNLHDTVRKTNSEAAKEIARQLRLRDISGIIIIDFIDMKREEDRAHVVSVFEQALKKDRTKTNVLGITGLGLLEMTRKKVRQNLQASLSKTCPTCQGKGVVLSDEAQAFKIERQLWEHKGMDNEALVLELPSSVATVLFGAKSEHLKRLEEALGFRILVYPNKRLLEEQYAIRYIGEMTEATAQLERLKANS</sequence>
<evidence type="ECO:0000256" key="12">
    <source>
        <dbReference type="ARBA" id="ARBA00022759"/>
    </source>
</evidence>
<dbReference type="GO" id="GO:0005737">
    <property type="term" value="C:cytoplasm"/>
    <property type="evidence" value="ECO:0007669"/>
    <property type="project" value="UniProtKB-SubCell"/>
</dbReference>
<evidence type="ECO:0000256" key="5">
    <source>
        <dbReference type="ARBA" id="ARBA00022490"/>
    </source>
</evidence>
<evidence type="ECO:0000256" key="11">
    <source>
        <dbReference type="ARBA" id="ARBA00022730"/>
    </source>
</evidence>
<comment type="similarity">
    <text evidence="3">Belongs to the RNase E/G family. RNase G subfamily.</text>
</comment>
<evidence type="ECO:0000256" key="13">
    <source>
        <dbReference type="ARBA" id="ARBA00022801"/>
    </source>
</evidence>
<dbReference type="GO" id="GO:0004519">
    <property type="term" value="F:endonuclease activity"/>
    <property type="evidence" value="ECO:0007669"/>
    <property type="project" value="UniProtKB-KW"/>
</dbReference>
<dbReference type="Gene3D" id="2.40.50.140">
    <property type="entry name" value="Nucleic acid-binding proteins"/>
    <property type="match status" value="1"/>
</dbReference>
<evidence type="ECO:0000256" key="1">
    <source>
        <dbReference type="ARBA" id="ARBA00001946"/>
    </source>
</evidence>
<protein>
    <recommendedName>
        <fullName evidence="4">Ribonuclease G</fullName>
    </recommendedName>
</protein>
<dbReference type="Gene3D" id="3.40.1260.20">
    <property type="entry name" value="Ribonuclease E, catalytic domain"/>
    <property type="match status" value="1"/>
</dbReference>
<dbReference type="SUPFAM" id="SSF50249">
    <property type="entry name" value="Nucleic acid-binding proteins"/>
    <property type="match status" value="1"/>
</dbReference>
<evidence type="ECO:0000259" key="16">
    <source>
        <dbReference type="PROSITE" id="PS50126"/>
    </source>
</evidence>
<dbReference type="GO" id="GO:0016787">
    <property type="term" value="F:hydrolase activity"/>
    <property type="evidence" value="ECO:0007669"/>
    <property type="project" value="UniProtKB-KW"/>
</dbReference>
<name>A0A1X9MHI2_9BACI</name>
<dbReference type="InterPro" id="IPR004659">
    <property type="entry name" value="RNase_E/G"/>
</dbReference>
<keyword evidence="8" id="KW-0819">tRNA processing</keyword>
<dbReference type="PANTHER" id="PTHR30001">
    <property type="entry name" value="RIBONUCLEASE"/>
    <property type="match status" value="1"/>
</dbReference>
<comment type="cofactor">
    <cofactor evidence="1">
        <name>Mg(2+)</name>
        <dbReference type="ChEBI" id="CHEBI:18420"/>
    </cofactor>
</comment>
<evidence type="ECO:0000256" key="14">
    <source>
        <dbReference type="ARBA" id="ARBA00022842"/>
    </source>
</evidence>
<evidence type="ECO:0000256" key="6">
    <source>
        <dbReference type="ARBA" id="ARBA00022552"/>
    </source>
</evidence>
<evidence type="ECO:0000256" key="4">
    <source>
        <dbReference type="ARBA" id="ARBA00017719"/>
    </source>
</evidence>
<dbReference type="InterPro" id="IPR048583">
    <property type="entry name" value="RNase_E_G_thioredoxin-like"/>
</dbReference>
<dbReference type="CDD" id="cd04453">
    <property type="entry name" value="S1_RNase_E"/>
    <property type="match status" value="1"/>
</dbReference>
<evidence type="ECO:0000313" key="18">
    <source>
        <dbReference type="Proteomes" id="UP000193006"/>
    </source>
</evidence>
<keyword evidence="7" id="KW-0820">tRNA-binding</keyword>
<keyword evidence="10" id="KW-0479">Metal-binding</keyword>
<evidence type="ECO:0000256" key="3">
    <source>
        <dbReference type="ARBA" id="ARBA00005663"/>
    </source>
</evidence>
<feature type="domain" description="S1 motif" evidence="16">
    <location>
        <begin position="45"/>
        <end position="113"/>
    </location>
</feature>
<dbReference type="GO" id="GO:0004540">
    <property type="term" value="F:RNA nuclease activity"/>
    <property type="evidence" value="ECO:0007669"/>
    <property type="project" value="InterPro"/>
</dbReference>
<evidence type="ECO:0000256" key="15">
    <source>
        <dbReference type="ARBA" id="ARBA00022884"/>
    </source>
</evidence>
<dbReference type="KEGG" id="bkw:BkAM31D_17995"/>
<evidence type="ECO:0000313" key="17">
    <source>
        <dbReference type="EMBL" id="ARK31583.1"/>
    </source>
</evidence>
<gene>
    <name evidence="17" type="primary">rng</name>
    <name evidence="17" type="ORF">BkAM31D_17995</name>
</gene>
<evidence type="ECO:0000256" key="8">
    <source>
        <dbReference type="ARBA" id="ARBA00022694"/>
    </source>
</evidence>
<dbReference type="InterPro" id="IPR012340">
    <property type="entry name" value="NA-bd_OB-fold"/>
</dbReference>
<dbReference type="NCBIfam" id="TIGR00757">
    <property type="entry name" value="RNaseEG"/>
    <property type="match status" value="1"/>
</dbReference>